<proteinExistence type="predicted"/>
<evidence type="ECO:0000256" key="2">
    <source>
        <dbReference type="SAM" id="SignalP"/>
    </source>
</evidence>
<gene>
    <name evidence="3" type="ORF">OUY24_30630</name>
</gene>
<dbReference type="Proteomes" id="UP001212498">
    <property type="component" value="Unassembled WGS sequence"/>
</dbReference>
<reference evidence="3 4" key="1">
    <citation type="submission" date="2022-11" db="EMBL/GenBank/DDBJ databases">
        <title>Nonomuraea corallina sp. nov., a new species of the genus Nonomuraea isolated from sea side sediment in Thai sea.</title>
        <authorList>
            <person name="Ngamcharungchit C."/>
            <person name="Matsumoto A."/>
            <person name="Suriyachadkun C."/>
            <person name="Panbangred W."/>
            <person name="Inahashi Y."/>
            <person name="Intra B."/>
        </authorList>
    </citation>
    <scope>NUCLEOTIDE SEQUENCE [LARGE SCALE GENOMIC DNA]</scope>
    <source>
        <strain evidence="3 4">DSM 43553</strain>
    </source>
</reference>
<evidence type="ECO:0000313" key="3">
    <source>
        <dbReference type="EMBL" id="MDA0645002.1"/>
    </source>
</evidence>
<comment type="caution">
    <text evidence="3">The sequence shown here is derived from an EMBL/GenBank/DDBJ whole genome shotgun (WGS) entry which is preliminary data.</text>
</comment>
<keyword evidence="4" id="KW-1185">Reference proteome</keyword>
<dbReference type="Gene3D" id="2.60.120.380">
    <property type="match status" value="1"/>
</dbReference>
<accession>A0ABT4T659</accession>
<keyword evidence="2" id="KW-0732">Signal</keyword>
<evidence type="ECO:0008006" key="5">
    <source>
        <dbReference type="Google" id="ProtNLM"/>
    </source>
</evidence>
<organism evidence="3 4">
    <name type="scientific">Nonomuraea ferruginea</name>
    <dbReference type="NCBI Taxonomy" id="46174"/>
    <lineage>
        <taxon>Bacteria</taxon>
        <taxon>Bacillati</taxon>
        <taxon>Actinomycetota</taxon>
        <taxon>Actinomycetes</taxon>
        <taxon>Streptosporangiales</taxon>
        <taxon>Streptosporangiaceae</taxon>
        <taxon>Nonomuraea</taxon>
    </lineage>
</organism>
<feature type="signal peptide" evidence="2">
    <location>
        <begin position="1"/>
        <end position="32"/>
    </location>
</feature>
<dbReference type="EMBL" id="JAPNUD010000118">
    <property type="protein sequence ID" value="MDA0645002.1"/>
    <property type="molecule type" value="Genomic_DNA"/>
</dbReference>
<evidence type="ECO:0000256" key="1">
    <source>
        <dbReference type="SAM" id="MobiDB-lite"/>
    </source>
</evidence>
<feature type="compositionally biased region" description="Low complexity" evidence="1">
    <location>
        <begin position="52"/>
        <end position="66"/>
    </location>
</feature>
<sequence>MTDFSVVRRVAPGRTSAVLVLLLLVLSGCGFAGGETGGAETAPAPVTSHTTSESAPAQAESAPAQEANDEPSTAVEPGGTLTDGSTVSAELTRAGQKDKFTLDLGDAKEFYVADMQGADIQLQVFSEVDGEPLGPSSVAMSFGTSLFKLTKVGGHRLEVWGNTNVIGAYSFRIATVKVRTFPVAVGLQIGEGSPDGAGRLDVPGRIDRFEFDSDGATAVKVLGGAGACTAIQLELYDAAEKSVADARQPIPLCGYEFDIPLSGGDGRYALVVRSGEAKTGAYSFQIARAG</sequence>
<evidence type="ECO:0000313" key="4">
    <source>
        <dbReference type="Proteomes" id="UP001212498"/>
    </source>
</evidence>
<feature type="region of interest" description="Disordered" evidence="1">
    <location>
        <begin position="38"/>
        <end position="85"/>
    </location>
</feature>
<name>A0ABT4T659_9ACTN</name>
<protein>
    <recommendedName>
        <fullName evidence="5">Secreted protein</fullName>
    </recommendedName>
</protein>
<feature type="chain" id="PRO_5047019568" description="Secreted protein" evidence="2">
    <location>
        <begin position="33"/>
        <end position="290"/>
    </location>
</feature>
<dbReference type="RefSeq" id="WP_148031856.1">
    <property type="nucleotide sequence ID" value="NZ_BAABFD010000002.1"/>
</dbReference>